<gene>
    <name evidence="11" type="ORF">PVAND_003350</name>
</gene>
<dbReference type="EMBL" id="JADBJN010000003">
    <property type="protein sequence ID" value="KAG5673290.1"/>
    <property type="molecule type" value="Genomic_DNA"/>
</dbReference>
<accession>A0A9J6BU84</accession>
<comment type="similarity">
    <text evidence="2">Belongs to the mitochondrion-specific ribosomal protein mS31 family.</text>
</comment>
<dbReference type="OrthoDB" id="5989925at2759"/>
<reference evidence="11" key="1">
    <citation type="submission" date="2021-03" db="EMBL/GenBank/DDBJ databases">
        <title>Chromosome level genome of the anhydrobiotic midge Polypedilum vanderplanki.</title>
        <authorList>
            <person name="Yoshida Y."/>
            <person name="Kikawada T."/>
            <person name="Gusev O."/>
        </authorList>
    </citation>
    <scope>NUCLEOTIDE SEQUENCE</scope>
    <source>
        <strain evidence="11">NIAS01</strain>
        <tissue evidence="11">Whole body or cell culture</tissue>
    </source>
</reference>
<comment type="subcellular location">
    <subcellularLocation>
        <location evidence="1">Mitochondrion</location>
    </subcellularLocation>
</comment>
<evidence type="ECO:0000256" key="2">
    <source>
        <dbReference type="ARBA" id="ARBA00011057"/>
    </source>
</evidence>
<name>A0A9J6BU84_POLVA</name>
<feature type="coiled-coil region" evidence="9">
    <location>
        <begin position="71"/>
        <end position="98"/>
    </location>
</feature>
<comment type="caution">
    <text evidence="11">The sequence shown here is derived from an EMBL/GenBank/DDBJ whole genome shotgun (WGS) entry which is preliminary data.</text>
</comment>
<proteinExistence type="inferred from homology"/>
<dbReference type="GO" id="GO:0005763">
    <property type="term" value="C:mitochondrial small ribosomal subunit"/>
    <property type="evidence" value="ECO:0007669"/>
    <property type="project" value="InterPro"/>
</dbReference>
<organism evidence="11 12">
    <name type="scientific">Polypedilum vanderplanki</name>
    <name type="common">Sleeping chironomid midge</name>
    <dbReference type="NCBI Taxonomy" id="319348"/>
    <lineage>
        <taxon>Eukaryota</taxon>
        <taxon>Metazoa</taxon>
        <taxon>Ecdysozoa</taxon>
        <taxon>Arthropoda</taxon>
        <taxon>Hexapoda</taxon>
        <taxon>Insecta</taxon>
        <taxon>Pterygota</taxon>
        <taxon>Neoptera</taxon>
        <taxon>Endopterygota</taxon>
        <taxon>Diptera</taxon>
        <taxon>Nematocera</taxon>
        <taxon>Chironomoidea</taxon>
        <taxon>Chironomidae</taxon>
        <taxon>Chironominae</taxon>
        <taxon>Polypedilum</taxon>
        <taxon>Polypedilum</taxon>
    </lineage>
</organism>
<evidence type="ECO:0000256" key="10">
    <source>
        <dbReference type="SAM" id="MobiDB-lite"/>
    </source>
</evidence>
<dbReference type="Proteomes" id="UP001107558">
    <property type="component" value="Chromosome 3"/>
</dbReference>
<evidence type="ECO:0000256" key="4">
    <source>
        <dbReference type="ARBA" id="ARBA00022980"/>
    </source>
</evidence>
<evidence type="ECO:0000256" key="8">
    <source>
        <dbReference type="ARBA" id="ARBA00035363"/>
    </source>
</evidence>
<dbReference type="Pfam" id="PF15433">
    <property type="entry name" value="MRP-S31"/>
    <property type="match status" value="1"/>
</dbReference>
<keyword evidence="9" id="KW-0175">Coiled coil</keyword>
<evidence type="ECO:0000313" key="11">
    <source>
        <dbReference type="EMBL" id="KAG5673290.1"/>
    </source>
</evidence>
<keyword evidence="6" id="KW-0687">Ribonucleoprotein</keyword>
<evidence type="ECO:0000256" key="3">
    <source>
        <dbReference type="ARBA" id="ARBA00022946"/>
    </source>
</evidence>
<evidence type="ECO:0000256" key="7">
    <source>
        <dbReference type="ARBA" id="ARBA00035133"/>
    </source>
</evidence>
<evidence type="ECO:0000313" key="12">
    <source>
        <dbReference type="Proteomes" id="UP001107558"/>
    </source>
</evidence>
<dbReference type="PANTHER" id="PTHR13231">
    <property type="entry name" value="MITOCHONDRIAL RIBOSOMAL PROTEIN S31"/>
    <property type="match status" value="1"/>
</dbReference>
<keyword evidence="5" id="KW-0496">Mitochondrion</keyword>
<evidence type="ECO:0000256" key="6">
    <source>
        <dbReference type="ARBA" id="ARBA00023274"/>
    </source>
</evidence>
<dbReference type="InterPro" id="IPR026299">
    <property type="entry name" value="MRP-S31"/>
</dbReference>
<dbReference type="PANTHER" id="PTHR13231:SF3">
    <property type="entry name" value="SMALL RIBOSOMAL SUBUNIT PROTEIN MS31"/>
    <property type="match status" value="1"/>
</dbReference>
<dbReference type="AlphaFoldDB" id="A0A9J6BU84"/>
<keyword evidence="12" id="KW-1185">Reference proteome</keyword>
<evidence type="ECO:0000256" key="5">
    <source>
        <dbReference type="ARBA" id="ARBA00023128"/>
    </source>
</evidence>
<keyword evidence="3" id="KW-0809">Transit peptide</keyword>
<protein>
    <recommendedName>
        <fullName evidence="7">Small ribosomal subunit protein mS31</fullName>
    </recommendedName>
    <alternativeName>
        <fullName evidence="8">28S ribosomal protein S31, mitochondrial</fullName>
    </alternativeName>
</protein>
<evidence type="ECO:0000256" key="1">
    <source>
        <dbReference type="ARBA" id="ARBA00004173"/>
    </source>
</evidence>
<feature type="region of interest" description="Disordered" evidence="10">
    <location>
        <begin position="157"/>
        <end position="177"/>
    </location>
</feature>
<evidence type="ECO:0000256" key="9">
    <source>
        <dbReference type="SAM" id="Coils"/>
    </source>
</evidence>
<sequence>MLQVVKSIRIYPFTRRGVVNIRWYSDDETSDDERKKKAKNEVSKKNSDEALKRLNALLQNMSTTKSQPIDMVTAKNMRQRAIEDKEKAEKEATDLKSVTQKIAKKIGGDTQKTEAELLSVLLGTSEQKPKLNEIIGGLKVESERPVSISRAQMVKNALKQHEKPRRPRETAFSAKPRERTEKKGFVNFFDATPLNIFTQPATNVPDSLQTWSKLEEREIKLAVTHPPRNYFEKMILWTEQGKIWKFPIDNEQGMDVEKATDFTEHVMLEMHLEGWCPTRGPIRHFMELVCVGLGKNNFLSAQEKKDHIMWYKEYFESKKDVLEELLTLGDVVEEQKQIES</sequence>
<dbReference type="GO" id="GO:0003735">
    <property type="term" value="F:structural constituent of ribosome"/>
    <property type="evidence" value="ECO:0007669"/>
    <property type="project" value="InterPro"/>
</dbReference>
<keyword evidence="4" id="KW-0689">Ribosomal protein</keyword>